<dbReference type="InterPro" id="IPR007016">
    <property type="entry name" value="O-antigen_ligase-rel_domated"/>
</dbReference>
<feature type="transmembrane region" description="Helical" evidence="6">
    <location>
        <begin position="272"/>
        <end position="291"/>
    </location>
</feature>
<name>A0ABQ3DKS8_9ACTN</name>
<keyword evidence="4 6" id="KW-0472">Membrane</keyword>
<gene>
    <name evidence="8" type="ORF">GCM10010346_26650</name>
</gene>
<proteinExistence type="predicted"/>
<keyword evidence="9" id="KW-1185">Reference proteome</keyword>
<protein>
    <recommendedName>
        <fullName evidence="7">O-antigen ligase-related domain-containing protein</fullName>
    </recommendedName>
</protein>
<evidence type="ECO:0000256" key="2">
    <source>
        <dbReference type="ARBA" id="ARBA00022692"/>
    </source>
</evidence>
<evidence type="ECO:0000313" key="9">
    <source>
        <dbReference type="Proteomes" id="UP000599437"/>
    </source>
</evidence>
<evidence type="ECO:0000256" key="1">
    <source>
        <dbReference type="ARBA" id="ARBA00004141"/>
    </source>
</evidence>
<dbReference type="PANTHER" id="PTHR37422">
    <property type="entry name" value="TEICHURONIC ACID BIOSYNTHESIS PROTEIN TUAE"/>
    <property type="match status" value="1"/>
</dbReference>
<feature type="transmembrane region" description="Helical" evidence="6">
    <location>
        <begin position="298"/>
        <end position="316"/>
    </location>
</feature>
<evidence type="ECO:0000259" key="7">
    <source>
        <dbReference type="Pfam" id="PF04932"/>
    </source>
</evidence>
<feature type="transmembrane region" description="Helical" evidence="6">
    <location>
        <begin position="141"/>
        <end position="167"/>
    </location>
</feature>
<dbReference type="Proteomes" id="UP000599437">
    <property type="component" value="Unassembled WGS sequence"/>
</dbReference>
<sequence length="375" mass="36914">MAAPAVRSGARERGALSDAAGVVILGGCAVWSLVAAAGREARPEGVLLAVLAVAGSYACGRICGSLLPVAAASAAACGALALAVLLHPDHGLPGDLPGAAASRSFGSTGATAALLALAAGAACCAAWAARPRGLRVALRLLALLVAVTGLVLGSVAGFAAALGVLLCSLAAARLRRRGAGLAGFALAAGLVVGGSWAVAEDALPHGLRVSLEGQLTVNRVQLWRDALDLAEEHPLRGAGPDRFGRLSPTAQQAPHSVGKPHSAPLQLAAEQGVVGVALLGAAFGWMLYGLWRSPRETPVVLTAAAALTAVAALAGVGNALSFTAVTAGAGVLAGLSTARRLSDDGGGATRASGVPTAKAPPLGRWPRVPTGRPFP</sequence>
<evidence type="ECO:0000256" key="6">
    <source>
        <dbReference type="SAM" id="Phobius"/>
    </source>
</evidence>
<feature type="transmembrane region" description="Helical" evidence="6">
    <location>
        <begin position="108"/>
        <end position="129"/>
    </location>
</feature>
<comment type="caution">
    <text evidence="8">The sequence shown here is derived from an EMBL/GenBank/DDBJ whole genome shotgun (WGS) entry which is preliminary data.</text>
</comment>
<dbReference type="PANTHER" id="PTHR37422:SF13">
    <property type="entry name" value="LIPOPOLYSACCHARIDE BIOSYNTHESIS PROTEIN PA4999-RELATED"/>
    <property type="match status" value="1"/>
</dbReference>
<evidence type="ECO:0000256" key="5">
    <source>
        <dbReference type="SAM" id="MobiDB-lite"/>
    </source>
</evidence>
<dbReference type="EMBL" id="BMVO01000006">
    <property type="protein sequence ID" value="GHB02382.1"/>
    <property type="molecule type" value="Genomic_DNA"/>
</dbReference>
<evidence type="ECO:0000256" key="4">
    <source>
        <dbReference type="ARBA" id="ARBA00023136"/>
    </source>
</evidence>
<evidence type="ECO:0000256" key="3">
    <source>
        <dbReference type="ARBA" id="ARBA00022989"/>
    </source>
</evidence>
<reference evidence="9" key="1">
    <citation type="journal article" date="2019" name="Int. J. Syst. Evol. Microbiol.">
        <title>The Global Catalogue of Microorganisms (GCM) 10K type strain sequencing project: providing services to taxonomists for standard genome sequencing and annotation.</title>
        <authorList>
            <consortium name="The Broad Institute Genomics Platform"/>
            <consortium name="The Broad Institute Genome Sequencing Center for Infectious Disease"/>
            <person name="Wu L."/>
            <person name="Ma J."/>
        </authorList>
    </citation>
    <scope>NUCLEOTIDE SEQUENCE [LARGE SCALE GENOMIC DNA]</scope>
    <source>
        <strain evidence="9">JCM 4737</strain>
    </source>
</reference>
<feature type="transmembrane region" description="Helical" evidence="6">
    <location>
        <begin position="179"/>
        <end position="199"/>
    </location>
</feature>
<feature type="transmembrane region" description="Helical" evidence="6">
    <location>
        <begin position="20"/>
        <end position="38"/>
    </location>
</feature>
<comment type="subcellular location">
    <subcellularLocation>
        <location evidence="1">Membrane</location>
        <topology evidence="1">Multi-pass membrane protein</topology>
    </subcellularLocation>
</comment>
<feature type="region of interest" description="Disordered" evidence="5">
    <location>
        <begin position="342"/>
        <end position="375"/>
    </location>
</feature>
<dbReference type="InterPro" id="IPR051533">
    <property type="entry name" value="WaaL-like"/>
</dbReference>
<feature type="domain" description="O-antigen ligase-related" evidence="7">
    <location>
        <begin position="141"/>
        <end position="279"/>
    </location>
</feature>
<feature type="transmembrane region" description="Helical" evidence="6">
    <location>
        <begin position="69"/>
        <end position="87"/>
    </location>
</feature>
<organism evidence="8 9">
    <name type="scientific">Streptomyces chryseus</name>
    <dbReference type="NCBI Taxonomy" id="68186"/>
    <lineage>
        <taxon>Bacteria</taxon>
        <taxon>Bacillati</taxon>
        <taxon>Actinomycetota</taxon>
        <taxon>Actinomycetes</taxon>
        <taxon>Kitasatosporales</taxon>
        <taxon>Streptomycetaceae</taxon>
        <taxon>Streptomyces</taxon>
    </lineage>
</organism>
<dbReference type="Pfam" id="PF04932">
    <property type="entry name" value="Wzy_C"/>
    <property type="match status" value="1"/>
</dbReference>
<dbReference type="RefSeq" id="WP_189715164.1">
    <property type="nucleotide sequence ID" value="NZ_BMVO01000006.1"/>
</dbReference>
<evidence type="ECO:0000313" key="8">
    <source>
        <dbReference type="EMBL" id="GHB02382.1"/>
    </source>
</evidence>
<accession>A0ABQ3DKS8</accession>
<keyword evidence="2 6" id="KW-0812">Transmembrane</keyword>
<keyword evidence="3 6" id="KW-1133">Transmembrane helix</keyword>